<name>A0A444GMT5_9FLAO</name>
<dbReference type="AlphaFoldDB" id="A0A444GMT5"/>
<protein>
    <recommendedName>
        <fullName evidence="3">Bacteriocin-protection protein</fullName>
    </recommendedName>
</protein>
<evidence type="ECO:0000313" key="2">
    <source>
        <dbReference type="Proteomes" id="UP000287527"/>
    </source>
</evidence>
<reference evidence="1 2" key="1">
    <citation type="submission" date="2019-01" db="EMBL/GenBank/DDBJ databases">
        <title>Flavobacterium sp. nov.,isolated from freshwater.</title>
        <authorList>
            <person name="Zhang R."/>
            <person name="Du Z.-J."/>
        </authorList>
    </citation>
    <scope>NUCLEOTIDE SEQUENCE [LARGE SCALE GENOMIC DNA]</scope>
    <source>
        <strain evidence="1 2">1E403</strain>
    </source>
</reference>
<dbReference type="EMBL" id="SBII01000012">
    <property type="protein sequence ID" value="RWW92268.1"/>
    <property type="molecule type" value="Genomic_DNA"/>
</dbReference>
<keyword evidence="2" id="KW-1185">Reference proteome</keyword>
<dbReference type="OrthoDB" id="9796999at2"/>
<gene>
    <name evidence="1" type="ORF">EPI11_15255</name>
</gene>
<proteinExistence type="predicted"/>
<dbReference type="Proteomes" id="UP000287527">
    <property type="component" value="Unassembled WGS sequence"/>
</dbReference>
<accession>A0A444GMT5</accession>
<sequence>MQKEEIEIFYPISHTDWREWLEKNHLSRHSVWLVFYNKRSDKKSITWSESVDVALCFGWIDSKKIRIDEETSHQFFSKRKANSTWSKINKEKVQQLIDKGLMTEAGYKCIETAKQNGSWAILDDVEKLIIPNDLKAKLDSKLAAKDYFENLSKSVKKAILQWLVLAKRPETRQKRLAEIVESAEQKLKPKHLR</sequence>
<organism evidence="1 2">
    <name type="scientific">Flavobacterium cerinum</name>
    <dbReference type="NCBI Taxonomy" id="2502784"/>
    <lineage>
        <taxon>Bacteria</taxon>
        <taxon>Pseudomonadati</taxon>
        <taxon>Bacteroidota</taxon>
        <taxon>Flavobacteriia</taxon>
        <taxon>Flavobacteriales</taxon>
        <taxon>Flavobacteriaceae</taxon>
        <taxon>Flavobacterium</taxon>
    </lineage>
</organism>
<evidence type="ECO:0000313" key="1">
    <source>
        <dbReference type="EMBL" id="RWW92268.1"/>
    </source>
</evidence>
<evidence type="ECO:0008006" key="3">
    <source>
        <dbReference type="Google" id="ProtNLM"/>
    </source>
</evidence>
<dbReference type="Pfam" id="PF13376">
    <property type="entry name" value="OmdA"/>
    <property type="match status" value="1"/>
</dbReference>
<dbReference type="RefSeq" id="WP_128390849.1">
    <property type="nucleotide sequence ID" value="NZ_SBII01000012.1"/>
</dbReference>
<comment type="caution">
    <text evidence="1">The sequence shown here is derived from an EMBL/GenBank/DDBJ whole genome shotgun (WGS) entry which is preliminary data.</text>
</comment>